<feature type="active site" description="Charge relay system" evidence="2">
    <location>
        <position position="308"/>
    </location>
</feature>
<feature type="chain" id="PRO_5041973412" description="AB hydrolase-1 domain-containing protein" evidence="3">
    <location>
        <begin position="19"/>
        <end position="377"/>
    </location>
</feature>
<feature type="domain" description="AB hydrolase-1" evidence="4">
    <location>
        <begin position="110"/>
        <end position="343"/>
    </location>
</feature>
<evidence type="ECO:0000256" key="1">
    <source>
        <dbReference type="ARBA" id="ARBA00010884"/>
    </source>
</evidence>
<organism evidence="5 6">
    <name type="scientific">Pythium insidiosum</name>
    <name type="common">Pythiosis disease agent</name>
    <dbReference type="NCBI Taxonomy" id="114742"/>
    <lineage>
        <taxon>Eukaryota</taxon>
        <taxon>Sar</taxon>
        <taxon>Stramenopiles</taxon>
        <taxon>Oomycota</taxon>
        <taxon>Peronosporomycetes</taxon>
        <taxon>Pythiales</taxon>
        <taxon>Pythiaceae</taxon>
        <taxon>Pythium</taxon>
    </lineage>
</organism>
<proteinExistence type="inferred from homology"/>
<feature type="signal peptide" evidence="3">
    <location>
        <begin position="1"/>
        <end position="18"/>
    </location>
</feature>
<dbReference type="InterPro" id="IPR012020">
    <property type="entry name" value="ABHD4"/>
</dbReference>
<accession>A0AAD5LT53</accession>
<sequence>MATVSVLAAGCAVYLAQAARNAHKLHKRLVFGPSKLNAFVAEGLQPALDRYKPTWWTNGHVQILLTFLVPQARLLYRRELLTLDDGGQAALDWALETESSTLTPESPIALVLHGLTGCSMAMRSLCADALAHGYRPVVFNKRGHGGVKLATPKLQPFGCVRDLKQAIAHIERQYPSARLYGIGFSAGSGLLCSYLGETGAQSRLDAGVLISPGYNALDLFCGGKIHPVYDFLMTFSLKQFLLRHREELSAVIHVPSALAATTIREFDEHVYMKMHGYDDLETYWQHNNPMRDVDNILRPVLCINALDDPVCTKETIPYDQFEHNPLSMLVETEKGSHCAFFEGHLVLKSWAHSTAMLYLSRVRAYQQQQQQARAEFK</sequence>
<dbReference type="GO" id="GO:0047372">
    <property type="term" value="F:monoacylglycerol lipase activity"/>
    <property type="evidence" value="ECO:0007669"/>
    <property type="project" value="TreeGrafter"/>
</dbReference>
<comment type="caution">
    <text evidence="5">The sequence shown here is derived from an EMBL/GenBank/DDBJ whole genome shotgun (WGS) entry which is preliminary data.</text>
</comment>
<dbReference type="InterPro" id="IPR050960">
    <property type="entry name" value="AB_hydrolase_4_sf"/>
</dbReference>
<gene>
    <name evidence="5" type="ORF">P43SY_006560</name>
</gene>
<dbReference type="AlphaFoldDB" id="A0AAD5LT53"/>
<dbReference type="InterPro" id="IPR029058">
    <property type="entry name" value="AB_hydrolase_fold"/>
</dbReference>
<dbReference type="Gene3D" id="3.40.50.1820">
    <property type="entry name" value="alpha/beta hydrolase"/>
    <property type="match status" value="1"/>
</dbReference>
<evidence type="ECO:0000313" key="6">
    <source>
        <dbReference type="Proteomes" id="UP001209570"/>
    </source>
</evidence>
<evidence type="ECO:0000256" key="2">
    <source>
        <dbReference type="PIRSR" id="PIRSR005211-1"/>
    </source>
</evidence>
<evidence type="ECO:0000313" key="5">
    <source>
        <dbReference type="EMBL" id="KAJ0392620.1"/>
    </source>
</evidence>
<comment type="similarity">
    <text evidence="1">Belongs to the AB hydrolase superfamily. AB hydrolase 4 family.</text>
</comment>
<evidence type="ECO:0000259" key="4">
    <source>
        <dbReference type="Pfam" id="PF00561"/>
    </source>
</evidence>
<dbReference type="PANTHER" id="PTHR10794">
    <property type="entry name" value="ABHYDROLASE DOMAIN-CONTAINING PROTEIN"/>
    <property type="match status" value="1"/>
</dbReference>
<name>A0AAD5LT53_PYTIN</name>
<dbReference type="InterPro" id="IPR000073">
    <property type="entry name" value="AB_hydrolase_1"/>
</dbReference>
<keyword evidence="6" id="KW-1185">Reference proteome</keyword>
<protein>
    <recommendedName>
        <fullName evidence="4">AB hydrolase-1 domain-containing protein</fullName>
    </recommendedName>
</protein>
<feature type="active site" description="Charge relay system" evidence="2">
    <location>
        <position position="185"/>
    </location>
</feature>
<dbReference type="EMBL" id="JAKCXM010000601">
    <property type="protein sequence ID" value="KAJ0392620.1"/>
    <property type="molecule type" value="Genomic_DNA"/>
</dbReference>
<reference evidence="5" key="1">
    <citation type="submission" date="2021-12" db="EMBL/GenBank/DDBJ databases">
        <title>Prjna785345.</title>
        <authorList>
            <person name="Rujirawat T."/>
            <person name="Krajaejun T."/>
        </authorList>
    </citation>
    <scope>NUCLEOTIDE SEQUENCE</scope>
    <source>
        <strain evidence="5">Pi057C3</strain>
    </source>
</reference>
<dbReference type="PIRSF" id="PIRSF005211">
    <property type="entry name" value="Ab_hydro_YheT"/>
    <property type="match status" value="1"/>
</dbReference>
<evidence type="ECO:0000256" key="3">
    <source>
        <dbReference type="SAM" id="SignalP"/>
    </source>
</evidence>
<dbReference type="Pfam" id="PF00561">
    <property type="entry name" value="Abhydrolase_1"/>
    <property type="match status" value="1"/>
</dbReference>
<dbReference type="SUPFAM" id="SSF53474">
    <property type="entry name" value="alpha/beta-Hydrolases"/>
    <property type="match status" value="1"/>
</dbReference>
<dbReference type="Proteomes" id="UP001209570">
    <property type="component" value="Unassembled WGS sequence"/>
</dbReference>
<dbReference type="GO" id="GO:0034338">
    <property type="term" value="F:short-chain carboxylesterase activity"/>
    <property type="evidence" value="ECO:0007669"/>
    <property type="project" value="TreeGrafter"/>
</dbReference>
<dbReference type="PANTHER" id="PTHR10794:SF93">
    <property type="entry name" value="SERINE AMINOPEPTIDASE S33 DOMAIN-CONTAINING PROTEIN"/>
    <property type="match status" value="1"/>
</dbReference>
<feature type="active site" description="Charge relay system" evidence="2">
    <location>
        <position position="337"/>
    </location>
</feature>
<keyword evidence="3" id="KW-0732">Signal</keyword>